<dbReference type="HOGENOM" id="CLU_002865_6_3_1"/>
<evidence type="ECO:0000256" key="3">
    <source>
        <dbReference type="ARBA" id="ARBA00022630"/>
    </source>
</evidence>
<dbReference type="KEGG" id="gtr:GLOTRDRAFT_97140"/>
<dbReference type="PANTHER" id="PTHR11552:SF147">
    <property type="entry name" value="CHOLINE DEHYDROGENASE, MITOCHONDRIAL"/>
    <property type="match status" value="1"/>
</dbReference>
<dbReference type="GO" id="GO:0016614">
    <property type="term" value="F:oxidoreductase activity, acting on CH-OH group of donors"/>
    <property type="evidence" value="ECO:0007669"/>
    <property type="project" value="InterPro"/>
</dbReference>
<feature type="chain" id="PRO_5004544055" evidence="7">
    <location>
        <begin position="18"/>
        <end position="599"/>
    </location>
</feature>
<dbReference type="InterPro" id="IPR036188">
    <property type="entry name" value="FAD/NAD-bd_sf"/>
</dbReference>
<dbReference type="PIRSF" id="PIRSF000137">
    <property type="entry name" value="Alcohol_oxidase"/>
    <property type="match status" value="1"/>
</dbReference>
<feature type="active site" description="Proton donor" evidence="5">
    <location>
        <position position="533"/>
    </location>
</feature>
<keyword evidence="7" id="KW-0732">Signal</keyword>
<evidence type="ECO:0000256" key="4">
    <source>
        <dbReference type="ARBA" id="ARBA00022827"/>
    </source>
</evidence>
<evidence type="ECO:0000313" key="10">
    <source>
        <dbReference type="Proteomes" id="UP000030669"/>
    </source>
</evidence>
<dbReference type="GeneID" id="19309954"/>
<evidence type="ECO:0000256" key="7">
    <source>
        <dbReference type="SAM" id="SignalP"/>
    </source>
</evidence>
<evidence type="ECO:0000256" key="1">
    <source>
        <dbReference type="ARBA" id="ARBA00001974"/>
    </source>
</evidence>
<dbReference type="SUPFAM" id="SSF51905">
    <property type="entry name" value="FAD/NAD(P)-binding domain"/>
    <property type="match status" value="1"/>
</dbReference>
<dbReference type="Pfam" id="PF00732">
    <property type="entry name" value="GMC_oxred_N"/>
    <property type="match status" value="1"/>
</dbReference>
<feature type="signal peptide" evidence="7">
    <location>
        <begin position="1"/>
        <end position="17"/>
    </location>
</feature>
<feature type="domain" description="Glucose-methanol-choline oxidoreductase N-terminal" evidence="8">
    <location>
        <begin position="303"/>
        <end position="317"/>
    </location>
</feature>
<dbReference type="OrthoDB" id="269227at2759"/>
<dbReference type="eggNOG" id="KOG1238">
    <property type="taxonomic scope" value="Eukaryota"/>
</dbReference>
<dbReference type="RefSeq" id="XP_007871287.1">
    <property type="nucleotide sequence ID" value="XM_007873096.1"/>
</dbReference>
<dbReference type="PROSITE" id="PS51257">
    <property type="entry name" value="PROKAR_LIPOPROTEIN"/>
    <property type="match status" value="1"/>
</dbReference>
<comment type="similarity">
    <text evidence="2">Belongs to the GMC oxidoreductase family.</text>
</comment>
<dbReference type="OMA" id="CAVHSSI"/>
<dbReference type="Pfam" id="PF05199">
    <property type="entry name" value="GMC_oxred_C"/>
    <property type="match status" value="1"/>
</dbReference>
<feature type="binding site" evidence="6">
    <location>
        <begin position="532"/>
        <end position="533"/>
    </location>
    <ligand>
        <name>FAD</name>
        <dbReference type="ChEBI" id="CHEBI:57692"/>
    </ligand>
</feature>
<gene>
    <name evidence="9" type="ORF">GLOTRDRAFT_97140</name>
</gene>
<evidence type="ECO:0000256" key="2">
    <source>
        <dbReference type="ARBA" id="ARBA00010790"/>
    </source>
</evidence>
<reference evidence="9 10" key="1">
    <citation type="journal article" date="2012" name="Science">
        <title>The Paleozoic origin of enzymatic lignin decomposition reconstructed from 31 fungal genomes.</title>
        <authorList>
            <person name="Floudas D."/>
            <person name="Binder M."/>
            <person name="Riley R."/>
            <person name="Barry K."/>
            <person name="Blanchette R.A."/>
            <person name="Henrissat B."/>
            <person name="Martinez A.T."/>
            <person name="Otillar R."/>
            <person name="Spatafora J.W."/>
            <person name="Yadav J.S."/>
            <person name="Aerts A."/>
            <person name="Benoit I."/>
            <person name="Boyd A."/>
            <person name="Carlson A."/>
            <person name="Copeland A."/>
            <person name="Coutinho P.M."/>
            <person name="de Vries R.P."/>
            <person name="Ferreira P."/>
            <person name="Findley K."/>
            <person name="Foster B."/>
            <person name="Gaskell J."/>
            <person name="Glotzer D."/>
            <person name="Gorecki P."/>
            <person name="Heitman J."/>
            <person name="Hesse C."/>
            <person name="Hori C."/>
            <person name="Igarashi K."/>
            <person name="Jurgens J.A."/>
            <person name="Kallen N."/>
            <person name="Kersten P."/>
            <person name="Kohler A."/>
            <person name="Kuees U."/>
            <person name="Kumar T.K.A."/>
            <person name="Kuo A."/>
            <person name="LaButti K."/>
            <person name="Larrondo L.F."/>
            <person name="Lindquist E."/>
            <person name="Ling A."/>
            <person name="Lombard V."/>
            <person name="Lucas S."/>
            <person name="Lundell T."/>
            <person name="Martin R."/>
            <person name="McLaughlin D.J."/>
            <person name="Morgenstern I."/>
            <person name="Morin E."/>
            <person name="Murat C."/>
            <person name="Nagy L.G."/>
            <person name="Nolan M."/>
            <person name="Ohm R.A."/>
            <person name="Patyshakuliyeva A."/>
            <person name="Rokas A."/>
            <person name="Ruiz-Duenas F.J."/>
            <person name="Sabat G."/>
            <person name="Salamov A."/>
            <person name="Samejima M."/>
            <person name="Schmutz J."/>
            <person name="Slot J.C."/>
            <person name="St John F."/>
            <person name="Stenlid J."/>
            <person name="Sun H."/>
            <person name="Sun S."/>
            <person name="Syed K."/>
            <person name="Tsang A."/>
            <person name="Wiebenga A."/>
            <person name="Young D."/>
            <person name="Pisabarro A."/>
            <person name="Eastwood D.C."/>
            <person name="Martin F."/>
            <person name="Cullen D."/>
            <person name="Grigoriev I.V."/>
            <person name="Hibbett D.S."/>
        </authorList>
    </citation>
    <scope>NUCLEOTIDE SEQUENCE [LARGE SCALE GENOMIC DNA]</scope>
    <source>
        <strain evidence="9 10">ATCC 11539</strain>
    </source>
</reference>
<keyword evidence="4 6" id="KW-0274">FAD</keyword>
<feature type="binding site" evidence="6">
    <location>
        <position position="111"/>
    </location>
    <ligand>
        <name>FAD</name>
        <dbReference type="ChEBI" id="CHEBI:57692"/>
    </ligand>
</feature>
<dbReference type="SUPFAM" id="SSF54373">
    <property type="entry name" value="FAD-linked reductases, C-terminal domain"/>
    <property type="match status" value="1"/>
</dbReference>
<dbReference type="GO" id="GO:0050660">
    <property type="term" value="F:flavin adenine dinucleotide binding"/>
    <property type="evidence" value="ECO:0007669"/>
    <property type="project" value="InterPro"/>
</dbReference>
<dbReference type="InterPro" id="IPR000172">
    <property type="entry name" value="GMC_OxRdtase_N"/>
</dbReference>
<dbReference type="Gene3D" id="3.50.50.60">
    <property type="entry name" value="FAD/NAD(P)-binding domain"/>
    <property type="match status" value="1"/>
</dbReference>
<dbReference type="AlphaFoldDB" id="S7R782"/>
<accession>S7R782</accession>
<dbReference type="InterPro" id="IPR007867">
    <property type="entry name" value="GMC_OxRtase_C"/>
</dbReference>
<comment type="cofactor">
    <cofactor evidence="1 6">
        <name>FAD</name>
        <dbReference type="ChEBI" id="CHEBI:57692"/>
    </cofactor>
</comment>
<dbReference type="Proteomes" id="UP000030669">
    <property type="component" value="Unassembled WGS sequence"/>
</dbReference>
<dbReference type="PANTHER" id="PTHR11552">
    <property type="entry name" value="GLUCOSE-METHANOL-CHOLINE GMC OXIDOREDUCTASE"/>
    <property type="match status" value="1"/>
</dbReference>
<keyword evidence="10" id="KW-1185">Reference proteome</keyword>
<sequence length="599" mass="64020">MYSKLSAPILLASACSAALYESVSQLPGFAYDFVVVGGGTGGAVIANRLTENPSISVLVLEAGVSNQGATNIEVPLLAPFASPQTAYDWNYTVVPQPGLDGRTPAYPRGFVLGGSSSTNYLTYTRGSRDDYDRYAAISGDEGWSWDALQPYIKRNERFTPPADGHNTTGQFLPSAHGYSGINAVTLPGYPTAIDHLVVNATQEFGDEFPFNLDMNAGDVVGIGWTQETILNGARSSAATSYLGDSFIHRPNLHVLLHAHATQVFPDANAKSGKQIAFNTVEFAENRQTRYNVTAKKEIVLSAGSFNTPQLLMLSGIGNKTALASLGIPTLLDLPSVGQNMSDHPLVANPFVVSGTQTSDSIFENSTRLAADIQAWNSSYPHEGPLVDGLTTLLGWLRLPENDPIFETYPDPSAGPHSSHYELIFANGFAMPGSASPSTGNYMTIFSNVISPIARGSVTLNSTDPFTQPLIDPALLAHPFDTYVVVSAIKAARRFATASAFKGYITGPYEAWANATTDDEIAEYARSTGNSVWHAVGTACMSPKGAEWGVVDPDLKIKGAQGLRVVDASVIPIVPNAHTQAPVYIFAERAADFIKKSWKI</sequence>
<dbReference type="PROSITE" id="PS00624">
    <property type="entry name" value="GMC_OXRED_2"/>
    <property type="match status" value="1"/>
</dbReference>
<feature type="active site" description="Proton acceptor" evidence="5">
    <location>
        <position position="577"/>
    </location>
</feature>
<protein>
    <submittedName>
        <fullName evidence="9">Alcohol oxidase</fullName>
    </submittedName>
</protein>
<dbReference type="Gene3D" id="3.30.560.10">
    <property type="entry name" value="Glucose Oxidase, domain 3"/>
    <property type="match status" value="1"/>
</dbReference>
<keyword evidence="3" id="KW-0285">Flavoprotein</keyword>
<dbReference type="EMBL" id="KB469320">
    <property type="protein sequence ID" value="EPQ50240.1"/>
    <property type="molecule type" value="Genomic_DNA"/>
</dbReference>
<evidence type="ECO:0000313" key="9">
    <source>
        <dbReference type="EMBL" id="EPQ50240.1"/>
    </source>
</evidence>
<evidence type="ECO:0000259" key="8">
    <source>
        <dbReference type="PROSITE" id="PS00624"/>
    </source>
</evidence>
<organism evidence="9 10">
    <name type="scientific">Gloeophyllum trabeum (strain ATCC 11539 / FP-39264 / Madison 617)</name>
    <name type="common">Brown rot fungus</name>
    <dbReference type="NCBI Taxonomy" id="670483"/>
    <lineage>
        <taxon>Eukaryota</taxon>
        <taxon>Fungi</taxon>
        <taxon>Dikarya</taxon>
        <taxon>Basidiomycota</taxon>
        <taxon>Agaricomycotina</taxon>
        <taxon>Agaricomycetes</taxon>
        <taxon>Gloeophyllales</taxon>
        <taxon>Gloeophyllaceae</taxon>
        <taxon>Gloeophyllum</taxon>
    </lineage>
</organism>
<evidence type="ECO:0000256" key="6">
    <source>
        <dbReference type="PIRSR" id="PIRSR000137-2"/>
    </source>
</evidence>
<proteinExistence type="inferred from homology"/>
<dbReference type="InterPro" id="IPR012132">
    <property type="entry name" value="GMC_OxRdtase"/>
</dbReference>
<name>S7R782_GLOTA</name>
<evidence type="ECO:0000256" key="5">
    <source>
        <dbReference type="PIRSR" id="PIRSR000137-1"/>
    </source>
</evidence>